<protein>
    <submittedName>
        <fullName evidence="5">Alginate lyase family protein</fullName>
    </submittedName>
</protein>
<dbReference type="KEGG" id="pvw:HU752_016105"/>
<organism evidence="5 6">
    <name type="scientific">Pseudomonas vanderleydeniana</name>
    <dbReference type="NCBI Taxonomy" id="2745495"/>
    <lineage>
        <taxon>Bacteria</taxon>
        <taxon>Pseudomonadati</taxon>
        <taxon>Pseudomonadota</taxon>
        <taxon>Gammaproteobacteria</taxon>
        <taxon>Pseudomonadales</taxon>
        <taxon>Pseudomonadaceae</taxon>
        <taxon>Pseudomonas</taxon>
    </lineage>
</organism>
<dbReference type="GO" id="GO:0042597">
    <property type="term" value="C:periplasmic space"/>
    <property type="evidence" value="ECO:0007669"/>
    <property type="project" value="InterPro"/>
</dbReference>
<gene>
    <name evidence="5" type="ORF">HU752_016105</name>
</gene>
<keyword evidence="6" id="KW-1185">Reference proteome</keyword>
<evidence type="ECO:0000256" key="2">
    <source>
        <dbReference type="ARBA" id="ARBA00023239"/>
    </source>
</evidence>
<keyword evidence="2 5" id="KW-0456">Lyase</keyword>
<dbReference type="Pfam" id="PF05426">
    <property type="entry name" value="Alginate_lyase"/>
    <property type="match status" value="1"/>
</dbReference>
<name>A0A9E6PGA9_9PSED</name>
<evidence type="ECO:0000313" key="6">
    <source>
        <dbReference type="Proteomes" id="UP000634530"/>
    </source>
</evidence>
<feature type="domain" description="Alginate lyase" evidence="4">
    <location>
        <begin position="73"/>
        <end position="301"/>
    </location>
</feature>
<proteinExistence type="predicted"/>
<feature type="chain" id="PRO_5038869826" evidence="3">
    <location>
        <begin position="34"/>
        <end position="368"/>
    </location>
</feature>
<dbReference type="EMBL" id="CP077093">
    <property type="protein sequence ID" value="QXI25516.1"/>
    <property type="molecule type" value="Genomic_DNA"/>
</dbReference>
<dbReference type="AlphaFoldDB" id="A0A9E6PGA9"/>
<reference evidence="5 6" key="1">
    <citation type="journal article" date="2020" name="Microorganisms">
        <title>Reliable Identification of Environmental Pseudomonas Isolates Using the rpoD Gene.</title>
        <authorList>
            <consortium name="The Broad Institute Genome Sequencing Platform"/>
            <person name="Girard L."/>
            <person name="Lood C."/>
            <person name="Rokni-Zadeh H."/>
            <person name="van Noort V."/>
            <person name="Lavigne R."/>
            <person name="De Mot R."/>
        </authorList>
    </citation>
    <scope>NUCLEOTIDE SEQUENCE [LARGE SCALE GENOMIC DNA]</scope>
    <source>
        <strain evidence="5 6">RW8P3</strain>
    </source>
</reference>
<sequence>MGWNVSIAACRKTGSGWRLCVALLATLSSPAFAAAESGSNASGITTLCQPAASSPSAKQLLMAASRQLGATSHPLARLHTEGTLPNQGIREQSIAAEKDWPVLRRAALAWRLSGDGRYLQQVDAGLIAWFGTYQPDFNPIDETNLDQLIQAYLLTAEQLSPKTREVSRTFLRNLGNGYLARIAQFHGAKGGTHSNNWQSHRVKLVTLAAAALADHEMLGQAFGVFRQQVADNLLPDGSVSDFTERDALHYVVYDLEPLVQAALAARPYGIGGNWLDYRAANGASLAHSLDWLMTYASGQRTHQEFVHTTVKFDRDRANVGETGYSGFWEPKSSSQLYWLAAQLDRRYLPLARQLAPNPPDWLGACYLK</sequence>
<dbReference type="InterPro" id="IPR008929">
    <property type="entry name" value="Chondroitin_lyas"/>
</dbReference>
<accession>A0A9E6PGA9</accession>
<dbReference type="GO" id="GO:0016829">
    <property type="term" value="F:lyase activity"/>
    <property type="evidence" value="ECO:0007669"/>
    <property type="project" value="UniProtKB-KW"/>
</dbReference>
<dbReference type="Proteomes" id="UP000634530">
    <property type="component" value="Chromosome"/>
</dbReference>
<evidence type="ECO:0000313" key="5">
    <source>
        <dbReference type="EMBL" id="QXI25516.1"/>
    </source>
</evidence>
<dbReference type="Gene3D" id="1.50.10.100">
    <property type="entry name" value="Chondroitin AC/alginate lyase"/>
    <property type="match status" value="1"/>
</dbReference>
<evidence type="ECO:0000256" key="1">
    <source>
        <dbReference type="ARBA" id="ARBA00022729"/>
    </source>
</evidence>
<keyword evidence="1 3" id="KW-0732">Signal</keyword>
<feature type="signal peptide" evidence="3">
    <location>
        <begin position="1"/>
        <end position="33"/>
    </location>
</feature>
<evidence type="ECO:0000256" key="3">
    <source>
        <dbReference type="SAM" id="SignalP"/>
    </source>
</evidence>
<evidence type="ECO:0000259" key="4">
    <source>
        <dbReference type="Pfam" id="PF05426"/>
    </source>
</evidence>
<dbReference type="InterPro" id="IPR008397">
    <property type="entry name" value="Alginate_lyase_dom"/>
</dbReference>
<dbReference type="SUPFAM" id="SSF48230">
    <property type="entry name" value="Chondroitin AC/alginate lyase"/>
    <property type="match status" value="1"/>
</dbReference>
<reference evidence="5 6" key="2">
    <citation type="journal article" date="2021" name="Microorganisms">
        <title>The Ever-Expanding Pseudomonas Genus: Description of 43 New Species and Partition of the Pseudomonas putida Group.</title>
        <authorList>
            <person name="Girard L."/>
            <person name="Lood C."/>
            <person name="Hofte M."/>
            <person name="Vandamme P."/>
            <person name="Rokni-Zadeh H."/>
            <person name="van Noort V."/>
            <person name="Lavigne R."/>
            <person name="De Mot R."/>
        </authorList>
    </citation>
    <scope>NUCLEOTIDE SEQUENCE [LARGE SCALE GENOMIC DNA]</scope>
    <source>
        <strain evidence="5 6">RW8P3</strain>
    </source>
</reference>